<feature type="region of interest" description="Disordered" evidence="1">
    <location>
        <begin position="406"/>
        <end position="431"/>
    </location>
</feature>
<feature type="compositionally biased region" description="Low complexity" evidence="1">
    <location>
        <begin position="1251"/>
        <end position="1271"/>
    </location>
</feature>
<organism evidence="2">
    <name type="scientific">Cacopsylla melanoneura</name>
    <dbReference type="NCBI Taxonomy" id="428564"/>
    <lineage>
        <taxon>Eukaryota</taxon>
        <taxon>Metazoa</taxon>
        <taxon>Ecdysozoa</taxon>
        <taxon>Arthropoda</taxon>
        <taxon>Hexapoda</taxon>
        <taxon>Insecta</taxon>
        <taxon>Pterygota</taxon>
        <taxon>Neoptera</taxon>
        <taxon>Paraneoptera</taxon>
        <taxon>Hemiptera</taxon>
        <taxon>Sternorrhyncha</taxon>
        <taxon>Psylloidea</taxon>
        <taxon>Psyllidae</taxon>
        <taxon>Psyllinae</taxon>
        <taxon>Cacopsylla</taxon>
    </lineage>
</organism>
<evidence type="ECO:0000313" key="2">
    <source>
        <dbReference type="EMBL" id="CAG6785983.1"/>
    </source>
</evidence>
<dbReference type="EMBL" id="HBUF01646251">
    <property type="protein sequence ID" value="CAG6785983.1"/>
    <property type="molecule type" value="Transcribed_RNA"/>
</dbReference>
<accession>A0A8D9FCQ7</accession>
<dbReference type="PANTHER" id="PTHR22774">
    <property type="entry name" value="CHOREIN N-TERMINAL DOMAIN-CONTAINING PROTEIN"/>
    <property type="match status" value="1"/>
</dbReference>
<evidence type="ECO:0000256" key="1">
    <source>
        <dbReference type="SAM" id="MobiDB-lite"/>
    </source>
</evidence>
<dbReference type="PANTHER" id="PTHR22774:SF11">
    <property type="entry name" value="CHOREIN N-TERMINAL DOMAIN-CONTAINING PROTEIN"/>
    <property type="match status" value="1"/>
</dbReference>
<dbReference type="Pfam" id="PF24917">
    <property type="entry name" value="BLTP3A_B"/>
    <property type="match status" value="4"/>
</dbReference>
<protein>
    <submittedName>
        <fullName evidence="2">UHRF1-binding protein 1-like</fullName>
    </submittedName>
</protein>
<proteinExistence type="predicted"/>
<dbReference type="InterPro" id="IPR026728">
    <property type="entry name" value="BLTP3A/B"/>
</dbReference>
<sequence length="1344" mass="149898">MVSIIKNQILKHLEKFAKNLSVENINISTFKGEGELNSLELNEIVLTDLLELPTWMKMTSATVNRVKFKIPFTKIKSVPIEFNLDDVQIEVETCEIIRSMSMEGGLSAYSQPSTYNAISKIVDGITVNINSVTLRFMSPVFTASVHLLRVKVESKSPVWKPAPLKDTLLKNKAKTQVLIFKELTWDTVKIEARSTMDKSLPPLRLLTNQAKCRITIKKRISDSYVLGSRLALILDDLLWVLTDSQLTAALHFLDSLSGLVQQSNELSRRMKAARKLEELPEYQAQVAQQQVNPLKDKEEKERPTAFNKHDVLETSYHIFCKMFDIHLSDDPGAGRSIHPELTQGGAWQIKLMSLRFHFYPYHLASSNRQHWWKYTDTTPHYTWLTQAQTGFKSRLIDVIERVQNSPSHVTGYPSQSCSTNTGSTAEAPQRSFSTPVKDRLISQLSKLMSTCAVIQIGDFSLFRVTTNERHVSHEFIRGSRHRILASGDKSRQSVPGGDILLHAEFTYYYYPGDIKFPLPSPKFYVQLNPIQIVFDFITLLWLNAFTLNLHRNLMSTQAVTQVSSSNDESSMIYFDVKIEAIMMKCHLNLSIVNTPTNLYPPIYLPFKVILETSTDSELPSGPPNRDRPRSLHGFVSRATLTNTRSTEWGCSRADLAKCIHACQLGSLFYASGFPATTSDFRLVTEKFSKHAEGSDNVRPDASEMSVDELPPNISDILSQELLWTDSKDVWCIKLDPIWAEFYTSLTATPQSSVPFLDNFPLTIWAHAKPLLGSNTTDPTPSPANARQADVHAIASVSNLISVQINHYQVLFLLRLAEEISELVTFLSMDAQNISGPSTSETSLVLGALIPQLELTCVMPLSSGGKESSGIDVDSSVLPDSSSLVTAGGGSVQWNPVLATHIPDIPESFPSSHTPTTQANTKLPSDISPNPPRPHGQQNGLLGSLDISPSPLHTTPISLKEVKKGFTELFTSFKSPVAVAVGDDFSDSLSIRSDYSDGSDGVDALAVDSDDNDSLFGATGVVNGVKLKTDLALEAFPEDEPPVTPATTTCSERDSIASSCKRKDLISVVTFKLGRVEFVQQSEGFSSSIKLQVTSIANEECSSIPWDEFQAKFGLRSRGWEELDMDGLEDGIDPRVKLRFDHVLHPQEPSTWQRRNPGLWFQDFLAVKLSNVDLKIGLDAVTGLAELLEDEIQQMPLPVDISLDNINVHLSADDKVPPIPPIIACIDRLKLRRGLDGKIIVEPNLTPCMPPSLSTSQVSSSSTTEQRSSVVELKQENEQLRRRLIAMEKLNEENHQLRKLQEESQKLRSYLNSSQEEVFKLEEENRNLLKRIKEFKSEAMISEGR</sequence>
<name>A0A8D9FCQ7_9HEMI</name>
<feature type="region of interest" description="Disordered" evidence="1">
    <location>
        <begin position="1250"/>
        <end position="1272"/>
    </location>
</feature>
<feature type="compositionally biased region" description="Polar residues" evidence="1">
    <location>
        <begin position="908"/>
        <end position="922"/>
    </location>
</feature>
<feature type="region of interest" description="Disordered" evidence="1">
    <location>
        <begin position="904"/>
        <end position="946"/>
    </location>
</feature>
<reference evidence="2" key="1">
    <citation type="submission" date="2021-05" db="EMBL/GenBank/DDBJ databases">
        <authorList>
            <person name="Alioto T."/>
            <person name="Alioto T."/>
            <person name="Gomez Garrido J."/>
        </authorList>
    </citation>
    <scope>NUCLEOTIDE SEQUENCE</scope>
</reference>